<dbReference type="Proteomes" id="UP000014244">
    <property type="component" value="Unassembled WGS sequence"/>
</dbReference>
<accession>A0A829H4T7</accession>
<reference evidence="1 2" key="1">
    <citation type="journal article" date="2013" name="PLoS ONE">
        <title>Lactobacillus paracasei comparative genomics: towards species pan-genome definition and exploitation of diversity.</title>
        <authorList>
            <person name="Smokvina T."/>
            <person name="Wels M."/>
            <person name="Polka J."/>
            <person name="Chervaux C."/>
            <person name="Brisse S."/>
            <person name="Boekhorst J."/>
            <person name="van Hylckama Vlieg J.E."/>
            <person name="Siezen R.J."/>
        </authorList>
    </citation>
    <scope>NUCLEOTIDE SEQUENCE [LARGE SCALE GENOMIC DNA]</scope>
    <source>
        <strain evidence="1 2">Lpp41</strain>
    </source>
</reference>
<protein>
    <submittedName>
        <fullName evidence="1">Uncharacterized protein</fullName>
    </submittedName>
</protein>
<gene>
    <name evidence="1" type="ORF">Lpp41_12482</name>
</gene>
<dbReference type="AlphaFoldDB" id="A0A829H4T7"/>
<comment type="caution">
    <text evidence="1">The sequence shown here is derived from an EMBL/GenBank/DDBJ whole genome shotgun (WGS) entry which is preliminary data.</text>
</comment>
<organism evidence="1 2">
    <name type="scientific">Lacticaseibacillus paracasei subsp. paracasei Lpp41</name>
    <dbReference type="NCBI Taxonomy" id="1256208"/>
    <lineage>
        <taxon>Bacteria</taxon>
        <taxon>Bacillati</taxon>
        <taxon>Bacillota</taxon>
        <taxon>Bacilli</taxon>
        <taxon>Lactobacillales</taxon>
        <taxon>Lactobacillaceae</taxon>
        <taxon>Lacticaseibacillus</taxon>
    </lineage>
</organism>
<evidence type="ECO:0000313" key="1">
    <source>
        <dbReference type="EMBL" id="EPC71111.1"/>
    </source>
</evidence>
<dbReference type="EMBL" id="ANKE01000602">
    <property type="protein sequence ID" value="EPC71111.1"/>
    <property type="molecule type" value="Genomic_DNA"/>
</dbReference>
<sequence length="52" mass="6037">MLWFILKCSFWVLLGFILLCELAAIRVSGLYSREEERQEALGKHRQQAKSAP</sequence>
<proteinExistence type="predicted"/>
<name>A0A829H4T7_LACPA</name>
<evidence type="ECO:0000313" key="2">
    <source>
        <dbReference type="Proteomes" id="UP000014244"/>
    </source>
</evidence>